<feature type="region of interest" description="Disordered" evidence="1">
    <location>
        <begin position="90"/>
        <end position="144"/>
    </location>
</feature>
<evidence type="ECO:0000313" key="3">
    <source>
        <dbReference type="Proteomes" id="UP001497516"/>
    </source>
</evidence>
<dbReference type="EMBL" id="OZ034819">
    <property type="protein sequence ID" value="CAL1395271.1"/>
    <property type="molecule type" value="Genomic_DNA"/>
</dbReference>
<name>A0AAV2FAH2_9ROSI</name>
<keyword evidence="3" id="KW-1185">Reference proteome</keyword>
<accession>A0AAV2FAH2</accession>
<feature type="compositionally biased region" description="Polar residues" evidence="1">
    <location>
        <begin position="119"/>
        <end position="130"/>
    </location>
</feature>
<evidence type="ECO:0000256" key="1">
    <source>
        <dbReference type="SAM" id="MobiDB-lite"/>
    </source>
</evidence>
<protein>
    <submittedName>
        <fullName evidence="2">Uncharacterized protein</fullName>
    </submittedName>
</protein>
<gene>
    <name evidence="2" type="ORF">LTRI10_LOCUS35714</name>
</gene>
<evidence type="ECO:0000313" key="2">
    <source>
        <dbReference type="EMBL" id="CAL1395271.1"/>
    </source>
</evidence>
<sequence length="144" mass="15937">MRGIGWERNGLGGEIIWIRRETPSDLLCPQRRHLSTGEVNETKEAGVRERLGRGTLGCMWQDGNCYREREQPNSREEFGVPVSYDTEVEEGLADEDFEKRQGKARSRTSIGEVAGSRNGIPSSSNISGKTGQAEIAIPSRELSG</sequence>
<proteinExistence type="predicted"/>
<dbReference type="AlphaFoldDB" id="A0AAV2FAH2"/>
<reference evidence="2 3" key="1">
    <citation type="submission" date="2024-04" db="EMBL/GenBank/DDBJ databases">
        <authorList>
            <person name="Fracassetti M."/>
        </authorList>
    </citation>
    <scope>NUCLEOTIDE SEQUENCE [LARGE SCALE GENOMIC DNA]</scope>
</reference>
<organism evidence="2 3">
    <name type="scientific">Linum trigynum</name>
    <dbReference type="NCBI Taxonomy" id="586398"/>
    <lineage>
        <taxon>Eukaryota</taxon>
        <taxon>Viridiplantae</taxon>
        <taxon>Streptophyta</taxon>
        <taxon>Embryophyta</taxon>
        <taxon>Tracheophyta</taxon>
        <taxon>Spermatophyta</taxon>
        <taxon>Magnoliopsida</taxon>
        <taxon>eudicotyledons</taxon>
        <taxon>Gunneridae</taxon>
        <taxon>Pentapetalae</taxon>
        <taxon>rosids</taxon>
        <taxon>fabids</taxon>
        <taxon>Malpighiales</taxon>
        <taxon>Linaceae</taxon>
        <taxon>Linum</taxon>
    </lineage>
</organism>
<dbReference type="Proteomes" id="UP001497516">
    <property type="component" value="Chromosome 6"/>
</dbReference>